<evidence type="ECO:0008006" key="15">
    <source>
        <dbReference type="Google" id="ProtNLM"/>
    </source>
</evidence>
<sequence length="940" mass="103220">MGKFATDPSLAMKMHQYQIVGRAAPTPKNPTPKIYRMRMFAKNKVLAKSRFWYFMKKLNKAKKSGGELLAVNELFDRGPTKVKNYGVWLRYESRTDTHNMYKEFRDITINGAISQLYQEMAGRHRAQAGSIQIIHATAIPASACRRDHVTEMHDSGLKYPVITKLPLVAKKLRTTFKASRLGWLALLAGTSLLQGSDRLQRVLARVETVLEVSFPYVFFVLLAALGLTHLVTDKPQRVSDGDVAWFWAVGVASAALVAAETWCTLEALTPLRAWLQRRRDARAAGAGAEGSSQRLDTELLSVEGGEASGRTEQEEEEQRKKEKEDAERRPTIRKLLMLVRPDWPLVIQACVLLICAAVSEVLIPHFIGETVSVIITAGEKGTLASRPFKGPVVKLLIAAACCSVFSACRGATFILLGSRASVRLRQRLFDSLAKQDISFFDSSKTGELTSRMTQDCQKVADQVTLNVNVFLRTMVQIVTTLVFMFHLSAQLTWVAFVSVPAIIAISKKYGKVMQTLSKESQKALAEANAVAEECLSSMPTVRSFAAEPFESQRFGDKLGDYYKLMRRQAAFYIVYLSLTLMLPNGVAALVLFYGGKLAMEGHPTSVLLSFVLYLQTLNSAFSTLGDFYSSMVQALGAATRVFELIGQVPELALDPPEGGAVDSPGRGAVRLEDVRFSYEKGPGTDVLRGLTLDVPAGNVVALVGPSGNGKTTVIALLKRLYRAREGRVTIDGEDVWNFKHREYHRVVSIVGQEPVLFARTIRENILFGLENPGQPSQADDEAVFKATKRANAHDFIVGMTKGYDADISQRGVKLSGGQKQRIAIARALVRRPKVLLLDEATSALDAESERQVQSAIDTMISEGQVTVILIAHRLSTVKNSHKICVVQGGKVVEEGPHDELIAKGSAYFKLVQCQLSAAPAQHSHLDGEHFAEASDSATGA</sequence>
<feature type="transmembrane region" description="Helical" evidence="10">
    <location>
        <begin position="569"/>
        <end position="594"/>
    </location>
</feature>
<dbReference type="Gene3D" id="3.10.20.10">
    <property type="match status" value="2"/>
</dbReference>
<keyword evidence="4" id="KW-0067">ATP-binding</keyword>
<evidence type="ECO:0000259" key="11">
    <source>
        <dbReference type="PROSITE" id="PS50893"/>
    </source>
</evidence>
<evidence type="ECO:0000256" key="2">
    <source>
        <dbReference type="ARBA" id="ARBA00022692"/>
    </source>
</evidence>
<dbReference type="Pfam" id="PF00005">
    <property type="entry name" value="ABC_tran"/>
    <property type="match status" value="1"/>
</dbReference>
<keyword evidence="14" id="KW-1185">Reference proteome</keyword>
<dbReference type="SUPFAM" id="SSF160374">
    <property type="entry name" value="RplX-like"/>
    <property type="match status" value="1"/>
</dbReference>
<dbReference type="InterPro" id="IPR039421">
    <property type="entry name" value="Type_1_exporter"/>
</dbReference>
<dbReference type="SUPFAM" id="SSF52540">
    <property type="entry name" value="P-loop containing nucleoside triphosphate hydrolases"/>
    <property type="match status" value="1"/>
</dbReference>
<dbReference type="InterPro" id="IPR023573">
    <property type="entry name" value="Ribosomal_eL20_dom"/>
</dbReference>
<evidence type="ECO:0000256" key="3">
    <source>
        <dbReference type="ARBA" id="ARBA00022741"/>
    </source>
</evidence>
<gene>
    <name evidence="13" type="ORF">PCOR1329_LOCUS72037</name>
</gene>
<dbReference type="Pfam" id="PF00664">
    <property type="entry name" value="ABC_membrane"/>
    <property type="match status" value="1"/>
</dbReference>
<evidence type="ECO:0000256" key="10">
    <source>
        <dbReference type="SAM" id="Phobius"/>
    </source>
</evidence>
<dbReference type="InterPro" id="IPR027417">
    <property type="entry name" value="P-loop_NTPase"/>
</dbReference>
<accession>A0ABN9X3V5</accession>
<dbReference type="InterPro" id="IPR036640">
    <property type="entry name" value="ABC1_TM_sf"/>
</dbReference>
<dbReference type="Gene3D" id="1.20.1560.10">
    <property type="entry name" value="ABC transporter type 1, transmembrane domain"/>
    <property type="match status" value="1"/>
</dbReference>
<evidence type="ECO:0000256" key="9">
    <source>
        <dbReference type="SAM" id="MobiDB-lite"/>
    </source>
</evidence>
<dbReference type="SUPFAM" id="SSF90123">
    <property type="entry name" value="ABC transporter transmembrane region"/>
    <property type="match status" value="1"/>
</dbReference>
<evidence type="ECO:0000256" key="7">
    <source>
        <dbReference type="ARBA" id="ARBA00023136"/>
    </source>
</evidence>
<keyword evidence="7 10" id="KW-0472">Membrane</keyword>
<comment type="caution">
    <text evidence="13">The sequence shown here is derived from an EMBL/GenBank/DDBJ whole genome shotgun (WGS) entry which is preliminary data.</text>
</comment>
<evidence type="ECO:0000256" key="6">
    <source>
        <dbReference type="ARBA" id="ARBA00022989"/>
    </source>
</evidence>
<reference evidence="13" key="1">
    <citation type="submission" date="2023-10" db="EMBL/GenBank/DDBJ databases">
        <authorList>
            <person name="Chen Y."/>
            <person name="Shah S."/>
            <person name="Dougan E. K."/>
            <person name="Thang M."/>
            <person name="Chan C."/>
        </authorList>
    </citation>
    <scope>NUCLEOTIDE SEQUENCE [LARGE SCALE GENOMIC DNA]</scope>
</reference>
<evidence type="ECO:0000313" key="13">
    <source>
        <dbReference type="EMBL" id="CAK0892346.1"/>
    </source>
</evidence>
<feature type="transmembrane region" description="Helical" evidence="10">
    <location>
        <begin position="395"/>
        <end position="417"/>
    </location>
</feature>
<evidence type="ECO:0000259" key="12">
    <source>
        <dbReference type="PROSITE" id="PS50929"/>
    </source>
</evidence>
<evidence type="ECO:0000256" key="4">
    <source>
        <dbReference type="ARBA" id="ARBA00022840"/>
    </source>
</evidence>
<keyword evidence="8" id="KW-0687">Ribonucleoprotein</keyword>
<protein>
    <recommendedName>
        <fullName evidence="15">60S ribosomal protein L18a</fullName>
    </recommendedName>
</protein>
<organism evidence="13 14">
    <name type="scientific">Prorocentrum cordatum</name>
    <dbReference type="NCBI Taxonomy" id="2364126"/>
    <lineage>
        <taxon>Eukaryota</taxon>
        <taxon>Sar</taxon>
        <taxon>Alveolata</taxon>
        <taxon>Dinophyceae</taxon>
        <taxon>Prorocentrales</taxon>
        <taxon>Prorocentraceae</taxon>
        <taxon>Prorocentrum</taxon>
    </lineage>
</organism>
<dbReference type="PANTHER" id="PTHR43394">
    <property type="entry name" value="ATP-DEPENDENT PERMEASE MDL1, MITOCHONDRIAL"/>
    <property type="match status" value="1"/>
</dbReference>
<comment type="subcellular location">
    <subcellularLocation>
        <location evidence="1">Membrane</location>
        <topology evidence="1">Multi-pass membrane protein</topology>
    </subcellularLocation>
</comment>
<dbReference type="CDD" id="cd18572">
    <property type="entry name" value="ABC_6TM_TAP"/>
    <property type="match status" value="1"/>
</dbReference>
<dbReference type="InterPro" id="IPR011527">
    <property type="entry name" value="ABC1_TM_dom"/>
</dbReference>
<dbReference type="HAMAP" id="MF_00273">
    <property type="entry name" value="Ribosomal_eL20"/>
    <property type="match status" value="1"/>
</dbReference>
<dbReference type="PROSITE" id="PS50929">
    <property type="entry name" value="ABC_TM1F"/>
    <property type="match status" value="1"/>
</dbReference>
<keyword evidence="6 10" id="KW-1133">Transmembrane helix</keyword>
<feature type="domain" description="ABC transmembrane type-1" evidence="12">
    <location>
        <begin position="347"/>
        <end position="633"/>
    </location>
</feature>
<evidence type="ECO:0000313" key="14">
    <source>
        <dbReference type="Proteomes" id="UP001189429"/>
    </source>
</evidence>
<evidence type="ECO:0000256" key="1">
    <source>
        <dbReference type="ARBA" id="ARBA00004141"/>
    </source>
</evidence>
<keyword evidence="2 10" id="KW-0812">Transmembrane</keyword>
<dbReference type="InterPro" id="IPR028877">
    <property type="entry name" value="Ribosomal_eL20"/>
</dbReference>
<feature type="transmembrane region" description="Helical" evidence="10">
    <location>
        <begin position="493"/>
        <end position="510"/>
    </location>
</feature>
<evidence type="ECO:0000256" key="8">
    <source>
        <dbReference type="ARBA" id="ARBA00023274"/>
    </source>
</evidence>
<evidence type="ECO:0000256" key="5">
    <source>
        <dbReference type="ARBA" id="ARBA00022980"/>
    </source>
</evidence>
<keyword evidence="3" id="KW-0547">Nucleotide-binding</keyword>
<dbReference type="PROSITE" id="PS50893">
    <property type="entry name" value="ABC_TRANSPORTER_2"/>
    <property type="match status" value="1"/>
</dbReference>
<feature type="region of interest" description="Disordered" evidence="9">
    <location>
        <begin position="305"/>
        <end position="326"/>
    </location>
</feature>
<dbReference type="Gene3D" id="3.40.50.300">
    <property type="entry name" value="P-loop containing nucleotide triphosphate hydrolases"/>
    <property type="match status" value="1"/>
</dbReference>
<feature type="compositionally biased region" description="Basic and acidic residues" evidence="9">
    <location>
        <begin position="309"/>
        <end position="326"/>
    </location>
</feature>
<dbReference type="EMBL" id="CAUYUJ010019601">
    <property type="protein sequence ID" value="CAK0892346.1"/>
    <property type="molecule type" value="Genomic_DNA"/>
</dbReference>
<feature type="transmembrane region" description="Helical" evidence="10">
    <location>
        <begin position="343"/>
        <end position="363"/>
    </location>
</feature>
<dbReference type="Proteomes" id="UP001189429">
    <property type="component" value="Unassembled WGS sequence"/>
</dbReference>
<feature type="transmembrane region" description="Helical" evidence="10">
    <location>
        <begin position="208"/>
        <end position="232"/>
    </location>
</feature>
<dbReference type="Pfam" id="PF01775">
    <property type="entry name" value="Ribosomal_L18A"/>
    <property type="match status" value="1"/>
</dbReference>
<dbReference type="PANTHER" id="PTHR43394:SF19">
    <property type="entry name" value="ABC TRANSPORTER B FAMILY"/>
    <property type="match status" value="1"/>
</dbReference>
<dbReference type="InterPro" id="IPR003593">
    <property type="entry name" value="AAA+_ATPase"/>
</dbReference>
<dbReference type="InterPro" id="IPR017871">
    <property type="entry name" value="ABC_transporter-like_CS"/>
</dbReference>
<proteinExistence type="inferred from homology"/>
<feature type="domain" description="ABC transporter" evidence="11">
    <location>
        <begin position="669"/>
        <end position="913"/>
    </location>
</feature>
<dbReference type="PROSITE" id="PS00211">
    <property type="entry name" value="ABC_TRANSPORTER_1"/>
    <property type="match status" value="1"/>
</dbReference>
<dbReference type="SMART" id="SM00382">
    <property type="entry name" value="AAA"/>
    <property type="match status" value="1"/>
</dbReference>
<dbReference type="InterPro" id="IPR003439">
    <property type="entry name" value="ABC_transporter-like_ATP-bd"/>
</dbReference>
<feature type="transmembrane region" description="Helical" evidence="10">
    <location>
        <begin position="469"/>
        <end position="487"/>
    </location>
</feature>
<name>A0ABN9X3V5_9DINO</name>
<feature type="transmembrane region" description="Helical" evidence="10">
    <location>
        <begin position="244"/>
        <end position="269"/>
    </location>
</feature>
<keyword evidence="5" id="KW-0689">Ribosomal protein</keyword>